<dbReference type="Proteomes" id="UP000309215">
    <property type="component" value="Unassembled WGS sequence"/>
</dbReference>
<reference evidence="2 3" key="1">
    <citation type="submission" date="2019-04" db="EMBL/GenBank/DDBJ databases">
        <authorList>
            <person name="Li Y."/>
            <person name="Wang J."/>
        </authorList>
    </citation>
    <scope>NUCLEOTIDE SEQUENCE [LARGE SCALE GENOMIC DNA]</scope>
    <source>
        <strain evidence="2 3">DSM 14668</strain>
    </source>
</reference>
<evidence type="ECO:0000313" key="3">
    <source>
        <dbReference type="Proteomes" id="UP000309215"/>
    </source>
</evidence>
<organism evidence="2 3">
    <name type="scientific">Polyangium fumosum</name>
    <dbReference type="NCBI Taxonomy" id="889272"/>
    <lineage>
        <taxon>Bacteria</taxon>
        <taxon>Pseudomonadati</taxon>
        <taxon>Myxococcota</taxon>
        <taxon>Polyangia</taxon>
        <taxon>Polyangiales</taxon>
        <taxon>Polyangiaceae</taxon>
        <taxon>Polyangium</taxon>
    </lineage>
</organism>
<protein>
    <submittedName>
        <fullName evidence="2">Uncharacterized protein</fullName>
    </submittedName>
</protein>
<dbReference type="RefSeq" id="WP_136933339.1">
    <property type="nucleotide sequence ID" value="NZ_SSMQ01000047.1"/>
</dbReference>
<evidence type="ECO:0000313" key="2">
    <source>
        <dbReference type="EMBL" id="TKD00412.1"/>
    </source>
</evidence>
<accession>A0A4U1J0B8</accession>
<gene>
    <name evidence="2" type="ORF">E8A74_34525</name>
</gene>
<dbReference type="AlphaFoldDB" id="A0A4U1J0B8"/>
<dbReference type="EMBL" id="SSMQ01000047">
    <property type="protein sequence ID" value="TKD00412.1"/>
    <property type="molecule type" value="Genomic_DNA"/>
</dbReference>
<feature type="compositionally biased region" description="Basic residues" evidence="1">
    <location>
        <begin position="226"/>
        <end position="236"/>
    </location>
</feature>
<name>A0A4U1J0B8_9BACT</name>
<keyword evidence="3" id="KW-1185">Reference proteome</keyword>
<comment type="caution">
    <text evidence="2">The sequence shown here is derived from an EMBL/GenBank/DDBJ whole genome shotgun (WGS) entry which is preliminary data.</text>
</comment>
<evidence type="ECO:0000256" key="1">
    <source>
        <dbReference type="SAM" id="MobiDB-lite"/>
    </source>
</evidence>
<feature type="region of interest" description="Disordered" evidence="1">
    <location>
        <begin position="215"/>
        <end position="243"/>
    </location>
</feature>
<sequence length="243" mass="27278">MKRAPKAKRRRSRSETASEYFEAQLRNVPEDLQPVFRRRWFLLRKSKRKEPWEAFMEWAATDQGEFEIAEFRESTVPSDRTLAKAEAEAAGYSGDLPTLRKQLASLRKSLSADMKAVRAACKRDGDEARKVAHDLRVDAAKRKASTGPRCDSALEDGLSPTAARRVCNAARADLLTEIRRDSARASAELALARSACRVRVAGVLSEHAPQLVDTARQIEALERSRPAPRKPRRAPRRSPSTPF</sequence>
<proteinExistence type="predicted"/>